<name>A0A090DR77_MESPL</name>
<dbReference type="InterPro" id="IPR028427">
    <property type="entry name" value="Met_Sox_Rdtase_MsrB"/>
</dbReference>
<dbReference type="Pfam" id="PF01641">
    <property type="entry name" value="SelR"/>
    <property type="match status" value="1"/>
</dbReference>
<evidence type="ECO:0000256" key="1">
    <source>
        <dbReference type="ARBA" id="ARBA00012499"/>
    </source>
</evidence>
<dbReference type="PROSITE" id="PS51790">
    <property type="entry name" value="MSRB"/>
    <property type="match status" value="1"/>
</dbReference>
<evidence type="ECO:0000313" key="5">
    <source>
        <dbReference type="EMBL" id="CDX19159.1"/>
    </source>
</evidence>
<keyword evidence="2 5" id="KW-0560">Oxidoreductase</keyword>
<dbReference type="GO" id="GO:0005737">
    <property type="term" value="C:cytoplasm"/>
    <property type="evidence" value="ECO:0007669"/>
    <property type="project" value="TreeGrafter"/>
</dbReference>
<dbReference type="EC" id="1.8.4.12" evidence="1"/>
<accession>A0A090DR77</accession>
<dbReference type="Proteomes" id="UP000045285">
    <property type="component" value="Unassembled WGS sequence"/>
</dbReference>
<reference evidence="6" key="1">
    <citation type="submission" date="2014-08" db="EMBL/GenBank/DDBJ databases">
        <authorList>
            <person name="Moulin L."/>
        </authorList>
    </citation>
    <scope>NUCLEOTIDE SEQUENCE [LARGE SCALE GENOMIC DNA]</scope>
</reference>
<feature type="domain" description="MsrB" evidence="4">
    <location>
        <begin position="44"/>
        <end position="165"/>
    </location>
</feature>
<dbReference type="GO" id="GO:0006979">
    <property type="term" value="P:response to oxidative stress"/>
    <property type="evidence" value="ECO:0007669"/>
    <property type="project" value="InterPro"/>
</dbReference>
<dbReference type="EMBL" id="CCMZ01000023">
    <property type="protein sequence ID" value="CDX19159.1"/>
    <property type="molecule type" value="Genomic_DNA"/>
</dbReference>
<dbReference type="SUPFAM" id="SSF51316">
    <property type="entry name" value="Mss4-like"/>
    <property type="match status" value="1"/>
</dbReference>
<dbReference type="InterPro" id="IPR002579">
    <property type="entry name" value="Met_Sox_Rdtase_MsrB_dom"/>
</dbReference>
<evidence type="ECO:0000259" key="4">
    <source>
        <dbReference type="PROSITE" id="PS51790"/>
    </source>
</evidence>
<evidence type="ECO:0000256" key="3">
    <source>
        <dbReference type="ARBA" id="ARBA00048488"/>
    </source>
</evidence>
<gene>
    <name evidence="5" type="ORF">MPL3356_30042</name>
</gene>
<dbReference type="InterPro" id="IPR006311">
    <property type="entry name" value="TAT_signal"/>
</dbReference>
<dbReference type="NCBIfam" id="TIGR00357">
    <property type="entry name" value="peptide-methionine (R)-S-oxide reductase MsrB"/>
    <property type="match status" value="1"/>
</dbReference>
<organism evidence="5 6">
    <name type="scientific">Mesorhizobium plurifarium</name>
    <dbReference type="NCBI Taxonomy" id="69974"/>
    <lineage>
        <taxon>Bacteria</taxon>
        <taxon>Pseudomonadati</taxon>
        <taxon>Pseudomonadota</taxon>
        <taxon>Alphaproteobacteria</taxon>
        <taxon>Hyphomicrobiales</taxon>
        <taxon>Phyllobacteriaceae</taxon>
        <taxon>Mesorhizobium</taxon>
    </lineage>
</organism>
<evidence type="ECO:0000256" key="2">
    <source>
        <dbReference type="ARBA" id="ARBA00023002"/>
    </source>
</evidence>
<dbReference type="PROSITE" id="PS51318">
    <property type="entry name" value="TAT"/>
    <property type="match status" value="1"/>
</dbReference>
<dbReference type="GO" id="GO:0030091">
    <property type="term" value="P:protein repair"/>
    <property type="evidence" value="ECO:0007669"/>
    <property type="project" value="InterPro"/>
</dbReference>
<dbReference type="PANTHER" id="PTHR10173">
    <property type="entry name" value="METHIONINE SULFOXIDE REDUCTASE"/>
    <property type="match status" value="1"/>
</dbReference>
<evidence type="ECO:0000313" key="6">
    <source>
        <dbReference type="Proteomes" id="UP000045285"/>
    </source>
</evidence>
<dbReference type="PANTHER" id="PTHR10173:SF57">
    <property type="entry name" value="PEPTIDE-METHIONINE (R)-S-OXIDE REDUCTASE"/>
    <property type="match status" value="1"/>
</dbReference>
<dbReference type="GO" id="GO:0033743">
    <property type="term" value="F:peptide-methionine (R)-S-oxide reductase activity"/>
    <property type="evidence" value="ECO:0007669"/>
    <property type="project" value="UniProtKB-EC"/>
</dbReference>
<dbReference type="Gene3D" id="2.170.150.20">
    <property type="entry name" value="Peptide methionine sulfoxide reductase"/>
    <property type="match status" value="1"/>
</dbReference>
<protein>
    <recommendedName>
        <fullName evidence="1">peptide-methionine (R)-S-oxide reductase</fullName>
        <ecNumber evidence="1">1.8.4.12</ecNumber>
    </recommendedName>
</protein>
<proteinExistence type="predicted"/>
<dbReference type="AlphaFoldDB" id="A0A090DR77"/>
<dbReference type="InterPro" id="IPR011057">
    <property type="entry name" value="Mss4-like_sf"/>
</dbReference>
<sequence length="167" mass="17753">MNRRDFLWSGAAATAVVVGSAAMLRAGGPKPALAAGTFEVTKTDAEWHAILSDEAFDVLRKQGTEYPGTSPLLNEHRKGIFACAGCDLPVYSSETKFDSGTGWPSFYQEIANSIGKTVDNSLGMTRTEVHCRRCGGHLGHVFDDGPPPTGLRHCINGVALSFKPASA</sequence>
<comment type="catalytic activity">
    <reaction evidence="3">
        <text>L-methionyl-[protein] + [thioredoxin]-disulfide + H2O = L-methionyl-(R)-S-oxide-[protein] + [thioredoxin]-dithiol</text>
        <dbReference type="Rhea" id="RHEA:24164"/>
        <dbReference type="Rhea" id="RHEA-COMP:10698"/>
        <dbReference type="Rhea" id="RHEA-COMP:10700"/>
        <dbReference type="Rhea" id="RHEA-COMP:12313"/>
        <dbReference type="Rhea" id="RHEA-COMP:12314"/>
        <dbReference type="ChEBI" id="CHEBI:15377"/>
        <dbReference type="ChEBI" id="CHEBI:16044"/>
        <dbReference type="ChEBI" id="CHEBI:29950"/>
        <dbReference type="ChEBI" id="CHEBI:45764"/>
        <dbReference type="ChEBI" id="CHEBI:50058"/>
        <dbReference type="EC" id="1.8.4.12"/>
    </reaction>
</comment>
<dbReference type="STRING" id="69974.MPLDJ20_180062"/>
<keyword evidence="6" id="KW-1185">Reference proteome</keyword>